<protein>
    <submittedName>
        <fullName evidence="1">20123_t:CDS:1</fullName>
    </submittedName>
</protein>
<evidence type="ECO:0000313" key="1">
    <source>
        <dbReference type="EMBL" id="CAG8845922.1"/>
    </source>
</evidence>
<evidence type="ECO:0000313" key="2">
    <source>
        <dbReference type="Proteomes" id="UP000789901"/>
    </source>
</evidence>
<feature type="non-terminal residue" evidence="1">
    <location>
        <position position="1"/>
    </location>
</feature>
<dbReference type="Proteomes" id="UP000789901">
    <property type="component" value="Unassembled WGS sequence"/>
</dbReference>
<feature type="non-terminal residue" evidence="1">
    <location>
        <position position="51"/>
    </location>
</feature>
<dbReference type="EMBL" id="CAJVQB010081428">
    <property type="protein sequence ID" value="CAG8845922.1"/>
    <property type="molecule type" value="Genomic_DNA"/>
</dbReference>
<proteinExistence type="predicted"/>
<accession>A0ABN7X1S2</accession>
<name>A0ABN7X1S2_GIGMA</name>
<keyword evidence="2" id="KW-1185">Reference proteome</keyword>
<gene>
    <name evidence="1" type="ORF">GMARGA_LOCUS37904</name>
</gene>
<sequence length="51" mass="5801">KVVDLSCDLLRSSGERKVSITLFTSYPDKSLLHSQDIFRDTSGDRYAHTKL</sequence>
<organism evidence="1 2">
    <name type="scientific">Gigaspora margarita</name>
    <dbReference type="NCBI Taxonomy" id="4874"/>
    <lineage>
        <taxon>Eukaryota</taxon>
        <taxon>Fungi</taxon>
        <taxon>Fungi incertae sedis</taxon>
        <taxon>Mucoromycota</taxon>
        <taxon>Glomeromycotina</taxon>
        <taxon>Glomeromycetes</taxon>
        <taxon>Diversisporales</taxon>
        <taxon>Gigasporaceae</taxon>
        <taxon>Gigaspora</taxon>
    </lineage>
</organism>
<reference evidence="1 2" key="1">
    <citation type="submission" date="2021-06" db="EMBL/GenBank/DDBJ databases">
        <authorList>
            <person name="Kallberg Y."/>
            <person name="Tangrot J."/>
            <person name="Rosling A."/>
        </authorList>
    </citation>
    <scope>NUCLEOTIDE SEQUENCE [LARGE SCALE GENOMIC DNA]</scope>
    <source>
        <strain evidence="1 2">120-4 pot B 10/14</strain>
    </source>
</reference>
<comment type="caution">
    <text evidence="1">The sequence shown here is derived from an EMBL/GenBank/DDBJ whole genome shotgun (WGS) entry which is preliminary data.</text>
</comment>